<sequence length="243" mass="28155">MLKKLSLGLALVFYSFALKAQDVQIDTTALTILDNMSQIFGSMSSVGFESYTSRDIAFSNEILVKEFIRNEIKIKGPNKFVSRISGEKKEEIYKYNGEKVTYYSLSTNRYAVADAPDNLVETLDWLYTDYGIEFTAGDIFYPNFTQDLAENMDHIQFLGVVTLDDKRTFHILARNDLISVQFWISDEIYMVPKKIVLTYLDRSDFPQFEIDFANWEINHEYPDGIFEFEPPPASKQITWITKN</sequence>
<feature type="signal peptide" evidence="2">
    <location>
        <begin position="1"/>
        <end position="20"/>
    </location>
</feature>
<gene>
    <name evidence="3" type="ORF">QVH07_01815</name>
</gene>
<dbReference type="RefSeq" id="WP_289998418.1">
    <property type="nucleotide sequence ID" value="NZ_JAUEPH010000001.1"/>
</dbReference>
<evidence type="ECO:0000313" key="3">
    <source>
        <dbReference type="EMBL" id="MDN3202861.1"/>
    </source>
</evidence>
<reference evidence="3" key="1">
    <citation type="submission" date="2023-06" db="EMBL/GenBank/DDBJ databases">
        <title>Robiginitalea aurantiacus sp. nov. and Algoriphagus sediminis sp. nov., isolated from coastal sediment.</title>
        <authorList>
            <person name="Zhou Z.Y."/>
            <person name="An J."/>
            <person name="Jia Y.W."/>
            <person name="Du Z.J."/>
        </authorList>
    </citation>
    <scope>NUCLEOTIDE SEQUENCE</scope>
    <source>
        <strain evidence="3">C2-7</strain>
    </source>
</reference>
<dbReference type="InterPro" id="IPR019207">
    <property type="entry name" value="DUF2092"/>
</dbReference>
<evidence type="ECO:0000256" key="1">
    <source>
        <dbReference type="ARBA" id="ARBA00022729"/>
    </source>
</evidence>
<evidence type="ECO:0000313" key="4">
    <source>
        <dbReference type="Proteomes" id="UP001171916"/>
    </source>
</evidence>
<keyword evidence="1 2" id="KW-0732">Signal</keyword>
<dbReference type="Pfam" id="PF09865">
    <property type="entry name" value="DUF2092"/>
    <property type="match status" value="1"/>
</dbReference>
<organism evidence="3 4">
    <name type="scientific">Algoriphagus sediminis</name>
    <dbReference type="NCBI Taxonomy" id="3057113"/>
    <lineage>
        <taxon>Bacteria</taxon>
        <taxon>Pseudomonadati</taxon>
        <taxon>Bacteroidota</taxon>
        <taxon>Cytophagia</taxon>
        <taxon>Cytophagales</taxon>
        <taxon>Cyclobacteriaceae</taxon>
        <taxon>Algoriphagus</taxon>
    </lineage>
</organism>
<accession>A0ABT7Y8M2</accession>
<evidence type="ECO:0000256" key="2">
    <source>
        <dbReference type="SAM" id="SignalP"/>
    </source>
</evidence>
<dbReference type="Gene3D" id="2.50.20.10">
    <property type="entry name" value="Lipoprotein localisation LolA/LolB/LppX"/>
    <property type="match status" value="1"/>
</dbReference>
<name>A0ABT7Y8M2_9BACT</name>
<proteinExistence type="predicted"/>
<keyword evidence="4" id="KW-1185">Reference proteome</keyword>
<comment type="caution">
    <text evidence="3">The sequence shown here is derived from an EMBL/GenBank/DDBJ whole genome shotgun (WGS) entry which is preliminary data.</text>
</comment>
<dbReference type="EMBL" id="JAUEPH010000001">
    <property type="protein sequence ID" value="MDN3202861.1"/>
    <property type="molecule type" value="Genomic_DNA"/>
</dbReference>
<protein>
    <submittedName>
        <fullName evidence="3">DUF2092 domain-containing protein</fullName>
    </submittedName>
</protein>
<dbReference type="Proteomes" id="UP001171916">
    <property type="component" value="Unassembled WGS sequence"/>
</dbReference>
<feature type="chain" id="PRO_5047256736" evidence="2">
    <location>
        <begin position="21"/>
        <end position="243"/>
    </location>
</feature>
<dbReference type="InterPro" id="IPR029046">
    <property type="entry name" value="LolA/LolB/LppX"/>
</dbReference>
<dbReference type="SUPFAM" id="SSF89392">
    <property type="entry name" value="Prokaryotic lipoproteins and lipoprotein localization factors"/>
    <property type="match status" value="1"/>
</dbReference>